<comment type="caution">
    <text evidence="12">The sequence shown here is derived from an EMBL/GenBank/DDBJ whole genome shotgun (WGS) entry which is preliminary data.</text>
</comment>
<dbReference type="Gene3D" id="3.40.50.300">
    <property type="entry name" value="P-loop containing nucleotide triphosphate hydrolases"/>
    <property type="match status" value="1"/>
</dbReference>
<evidence type="ECO:0000256" key="1">
    <source>
        <dbReference type="ARBA" id="ARBA00001946"/>
    </source>
</evidence>
<dbReference type="InterPro" id="IPR030393">
    <property type="entry name" value="G_ENGB_dom"/>
</dbReference>
<keyword evidence="3" id="KW-0934">Plastid</keyword>
<dbReference type="OrthoDB" id="391988at2759"/>
<dbReference type="PANTHER" id="PTHR11649">
    <property type="entry name" value="MSS1/TRME-RELATED GTP-BINDING PROTEIN"/>
    <property type="match status" value="1"/>
</dbReference>
<dbReference type="PROSITE" id="PS51706">
    <property type="entry name" value="G_ENGB"/>
    <property type="match status" value="1"/>
</dbReference>
<evidence type="ECO:0000313" key="12">
    <source>
        <dbReference type="EMBL" id="KAI5059226.1"/>
    </source>
</evidence>
<evidence type="ECO:0000256" key="3">
    <source>
        <dbReference type="ARBA" id="ARBA00022528"/>
    </source>
</evidence>
<keyword evidence="13" id="KW-1185">Reference proteome</keyword>
<dbReference type="InterPro" id="IPR019987">
    <property type="entry name" value="GTP-bd_ribosome_bio_YsxC"/>
</dbReference>
<keyword evidence="4" id="KW-0132">Cell division</keyword>
<evidence type="ECO:0000256" key="9">
    <source>
        <dbReference type="ARBA" id="ARBA00023210"/>
    </source>
</evidence>
<evidence type="ECO:0000256" key="10">
    <source>
        <dbReference type="ARBA" id="ARBA00023306"/>
    </source>
</evidence>
<keyword evidence="3" id="KW-0150">Chloroplast</keyword>
<evidence type="ECO:0000256" key="6">
    <source>
        <dbReference type="ARBA" id="ARBA00022741"/>
    </source>
</evidence>
<dbReference type="Pfam" id="PF01926">
    <property type="entry name" value="MMR_HSR1"/>
    <property type="match status" value="1"/>
</dbReference>
<evidence type="ECO:0000256" key="8">
    <source>
        <dbReference type="ARBA" id="ARBA00023134"/>
    </source>
</evidence>
<name>A0A9D4U0C7_ADICA</name>
<dbReference type="CDD" id="cd01876">
    <property type="entry name" value="YihA_EngB"/>
    <property type="match status" value="1"/>
</dbReference>
<dbReference type="GO" id="GO:0005525">
    <property type="term" value="F:GTP binding"/>
    <property type="evidence" value="ECO:0007669"/>
    <property type="project" value="UniProtKB-KW"/>
</dbReference>
<feature type="domain" description="EngB-type G" evidence="11">
    <location>
        <begin position="138"/>
        <end position="317"/>
    </location>
</feature>
<organism evidence="12 13">
    <name type="scientific">Adiantum capillus-veneris</name>
    <name type="common">Maidenhair fern</name>
    <dbReference type="NCBI Taxonomy" id="13818"/>
    <lineage>
        <taxon>Eukaryota</taxon>
        <taxon>Viridiplantae</taxon>
        <taxon>Streptophyta</taxon>
        <taxon>Embryophyta</taxon>
        <taxon>Tracheophyta</taxon>
        <taxon>Polypodiopsida</taxon>
        <taxon>Polypodiidae</taxon>
        <taxon>Polypodiales</taxon>
        <taxon>Pteridineae</taxon>
        <taxon>Pteridaceae</taxon>
        <taxon>Vittarioideae</taxon>
        <taxon>Adiantum</taxon>
    </lineage>
</organism>
<comment type="similarity">
    <text evidence="2">Belongs to the TRAFAC class TrmE-Era-EngA-EngB-Septin-like GTPase superfamily. EngB GTPase family.</text>
</comment>
<keyword evidence="9" id="KW-0717">Septation</keyword>
<gene>
    <name evidence="12" type="ORF">GOP47_0025545</name>
</gene>
<dbReference type="GO" id="GO:0051301">
    <property type="term" value="P:cell division"/>
    <property type="evidence" value="ECO:0007669"/>
    <property type="project" value="UniProtKB-KW"/>
</dbReference>
<evidence type="ECO:0000259" key="11">
    <source>
        <dbReference type="PROSITE" id="PS51706"/>
    </source>
</evidence>
<keyword evidence="7" id="KW-0460">Magnesium</keyword>
<keyword evidence="6" id="KW-0547">Nucleotide-binding</keyword>
<evidence type="ECO:0000313" key="13">
    <source>
        <dbReference type="Proteomes" id="UP000886520"/>
    </source>
</evidence>
<dbReference type="PANTHER" id="PTHR11649:SF13">
    <property type="entry name" value="ENGB-TYPE G DOMAIN-CONTAINING PROTEIN"/>
    <property type="match status" value="1"/>
</dbReference>
<keyword evidence="5" id="KW-0479">Metal-binding</keyword>
<dbReference type="NCBIfam" id="TIGR03598">
    <property type="entry name" value="GTPase_YsxC"/>
    <property type="match status" value="1"/>
</dbReference>
<keyword evidence="10" id="KW-0131">Cell cycle</keyword>
<evidence type="ECO:0000256" key="5">
    <source>
        <dbReference type="ARBA" id="ARBA00022723"/>
    </source>
</evidence>
<dbReference type="GO" id="GO:0046872">
    <property type="term" value="F:metal ion binding"/>
    <property type="evidence" value="ECO:0007669"/>
    <property type="project" value="UniProtKB-KW"/>
</dbReference>
<dbReference type="InterPro" id="IPR027417">
    <property type="entry name" value="P-loop_NTPase"/>
</dbReference>
<dbReference type="HAMAP" id="MF_00321">
    <property type="entry name" value="GTPase_EngB"/>
    <property type="match status" value="1"/>
</dbReference>
<proteinExistence type="inferred from homology"/>
<reference evidence="12" key="1">
    <citation type="submission" date="2021-01" db="EMBL/GenBank/DDBJ databases">
        <title>Adiantum capillus-veneris genome.</title>
        <authorList>
            <person name="Fang Y."/>
            <person name="Liao Q."/>
        </authorList>
    </citation>
    <scope>NUCLEOTIDE SEQUENCE</scope>
    <source>
        <strain evidence="12">H3</strain>
        <tissue evidence="12">Leaf</tissue>
    </source>
</reference>
<evidence type="ECO:0000256" key="7">
    <source>
        <dbReference type="ARBA" id="ARBA00022842"/>
    </source>
</evidence>
<evidence type="ECO:0000256" key="2">
    <source>
        <dbReference type="ARBA" id="ARBA00009638"/>
    </source>
</evidence>
<dbReference type="Proteomes" id="UP000886520">
    <property type="component" value="Chromosome 25"/>
</dbReference>
<dbReference type="SUPFAM" id="SSF52540">
    <property type="entry name" value="P-loop containing nucleoside triphosphate hydrolases"/>
    <property type="match status" value="1"/>
</dbReference>
<dbReference type="InterPro" id="IPR006073">
    <property type="entry name" value="GTP-bd"/>
</dbReference>
<evidence type="ECO:0000256" key="4">
    <source>
        <dbReference type="ARBA" id="ARBA00022618"/>
    </source>
</evidence>
<comment type="cofactor">
    <cofactor evidence="1">
        <name>Mg(2+)</name>
        <dbReference type="ChEBI" id="CHEBI:18420"/>
    </cofactor>
</comment>
<sequence length="320" mass="36077">MQQISKLGRRPPVLWPLLKRNSLRLVRPHLLAFPHCNSNLTSTAKSAHKGKPSPLEKPDIVTHEPMTELKKNLADNKAHLDAFKDMFVPPSASIADLPSLKRLPSSNILVGPNPVDFRIKQSLFVQASTRVADCPKDGLPEFAFVGRSNVGKSSLINALAQKKEFAETSKKPGKTQVINHYLVNKSWYLVDLPGYGFANVPTDVRSTWNTFTKGYFLRSDSLVCVLLLIDASIPPQSIDLDCADWLGQNKVPITVVFTKCDKTRKKIDGKKLEDNVREFLRLLRKSYDQMPPWIMTSTVTNHGKDSLLQHLHTLRNYWSE</sequence>
<dbReference type="EMBL" id="JABFUD020000025">
    <property type="protein sequence ID" value="KAI5059226.1"/>
    <property type="molecule type" value="Genomic_DNA"/>
</dbReference>
<dbReference type="AlphaFoldDB" id="A0A9D4U0C7"/>
<accession>A0A9D4U0C7</accession>
<protein>
    <recommendedName>
        <fullName evidence="11">EngB-type G domain-containing protein</fullName>
    </recommendedName>
</protein>
<keyword evidence="8" id="KW-0342">GTP-binding</keyword>